<evidence type="ECO:0000256" key="3">
    <source>
        <dbReference type="ARBA" id="ARBA00004910"/>
    </source>
</evidence>
<dbReference type="InterPro" id="IPR024072">
    <property type="entry name" value="DHFR-like_dom_sf"/>
</dbReference>
<dbReference type="Gene3D" id="3.40.140.10">
    <property type="entry name" value="Cytidine Deaminase, domain 2"/>
    <property type="match status" value="1"/>
</dbReference>
<comment type="cofactor">
    <cofactor evidence="14 17">
        <name>Zn(2+)</name>
        <dbReference type="ChEBI" id="CHEBI:29105"/>
    </cofactor>
    <text evidence="14 17">Binds 1 zinc ion.</text>
</comment>
<keyword evidence="7 14" id="KW-0378">Hydrolase</keyword>
<dbReference type="AlphaFoldDB" id="A0A1M6NJY1"/>
<feature type="binding site" evidence="16">
    <location>
        <position position="153"/>
    </location>
    <ligand>
        <name>NADP(+)</name>
        <dbReference type="ChEBI" id="CHEBI:58349"/>
    </ligand>
</feature>
<keyword evidence="10 14" id="KW-0560">Oxidoreductase</keyword>
<feature type="binding site" evidence="16">
    <location>
        <position position="195"/>
    </location>
    <ligand>
        <name>NADP(+)</name>
        <dbReference type="ChEBI" id="CHEBI:58349"/>
    </ligand>
</feature>
<keyword evidence="8 14" id="KW-0862">Zinc</keyword>
<evidence type="ECO:0000256" key="16">
    <source>
        <dbReference type="PIRSR" id="PIRSR006769-2"/>
    </source>
</evidence>
<dbReference type="PANTHER" id="PTHR38011">
    <property type="entry name" value="DIHYDROFOLATE REDUCTASE FAMILY PROTEIN (AFU_ORTHOLOGUE AFUA_8G06820)"/>
    <property type="match status" value="1"/>
</dbReference>
<dbReference type="RefSeq" id="WP_072989261.1">
    <property type="nucleotide sequence ID" value="NZ_FQZB01000012.1"/>
</dbReference>
<accession>A0A1M6NJY1</accession>
<feature type="binding site" evidence="16">
    <location>
        <position position="292"/>
    </location>
    <ligand>
        <name>substrate</name>
    </ligand>
</feature>
<feature type="binding site" evidence="16">
    <location>
        <position position="203"/>
    </location>
    <ligand>
        <name>substrate</name>
    </ligand>
</feature>
<dbReference type="NCBIfam" id="TIGR00326">
    <property type="entry name" value="eubact_ribD"/>
    <property type="match status" value="1"/>
</dbReference>
<dbReference type="GO" id="GO:0009231">
    <property type="term" value="P:riboflavin biosynthetic process"/>
    <property type="evidence" value="ECO:0007669"/>
    <property type="project" value="UniProtKB-UniPathway"/>
</dbReference>
<dbReference type="InterPro" id="IPR002734">
    <property type="entry name" value="RibDG_C"/>
</dbReference>
<gene>
    <name evidence="19" type="ORF">SAMN02745163_02927</name>
</gene>
<dbReference type="InterPro" id="IPR011549">
    <property type="entry name" value="RibD_C"/>
</dbReference>
<name>A0A1M6NJY1_9CLOT</name>
<feature type="binding site" evidence="17">
    <location>
        <position position="74"/>
    </location>
    <ligand>
        <name>Zn(2+)</name>
        <dbReference type="ChEBI" id="CHEBI:29105"/>
        <note>catalytic</note>
    </ligand>
</feature>
<dbReference type="Pfam" id="PF00383">
    <property type="entry name" value="dCMP_cyt_deam_1"/>
    <property type="match status" value="1"/>
</dbReference>
<reference evidence="19 20" key="1">
    <citation type="submission" date="2016-11" db="EMBL/GenBank/DDBJ databases">
        <authorList>
            <person name="Jaros S."/>
            <person name="Januszkiewicz K."/>
            <person name="Wedrychowicz H."/>
        </authorList>
    </citation>
    <scope>NUCLEOTIDE SEQUENCE [LARGE SCALE GENOMIC DNA]</scope>
    <source>
        <strain evidence="19 20">DSM 21758</strain>
    </source>
</reference>
<comment type="catalytic activity">
    <reaction evidence="13 14">
        <text>2,5-diamino-6-hydroxy-4-(5-phosphoribosylamino)-pyrimidine + H2O + H(+) = 5-amino-6-(5-phospho-D-ribosylamino)uracil + NH4(+)</text>
        <dbReference type="Rhea" id="RHEA:21868"/>
        <dbReference type="ChEBI" id="CHEBI:15377"/>
        <dbReference type="ChEBI" id="CHEBI:15378"/>
        <dbReference type="ChEBI" id="CHEBI:28938"/>
        <dbReference type="ChEBI" id="CHEBI:58453"/>
        <dbReference type="ChEBI" id="CHEBI:58614"/>
        <dbReference type="EC" id="3.5.4.26"/>
    </reaction>
</comment>
<protein>
    <recommendedName>
        <fullName evidence="14">Riboflavin biosynthesis protein RibD</fullName>
    </recommendedName>
    <domain>
        <recommendedName>
            <fullName evidence="14">Diaminohydroxyphosphoribosylaminopyrimidine deaminase</fullName>
            <shortName evidence="14">DRAP deaminase</shortName>
            <ecNumber evidence="14">3.5.4.26</ecNumber>
        </recommendedName>
        <alternativeName>
            <fullName evidence="14">Riboflavin-specific deaminase</fullName>
        </alternativeName>
    </domain>
    <domain>
        <recommendedName>
            <fullName evidence="14">5-amino-6-(5-phosphoribosylamino)uracil reductase</fullName>
            <ecNumber evidence="14">1.1.1.193</ecNumber>
        </recommendedName>
        <alternativeName>
            <fullName evidence="14">HTP reductase</fullName>
        </alternativeName>
    </domain>
</protein>
<evidence type="ECO:0000259" key="18">
    <source>
        <dbReference type="PROSITE" id="PS51747"/>
    </source>
</evidence>
<evidence type="ECO:0000313" key="19">
    <source>
        <dbReference type="EMBL" id="SHJ95966.1"/>
    </source>
</evidence>
<evidence type="ECO:0000256" key="10">
    <source>
        <dbReference type="ARBA" id="ARBA00023002"/>
    </source>
</evidence>
<evidence type="ECO:0000256" key="6">
    <source>
        <dbReference type="ARBA" id="ARBA00022723"/>
    </source>
</evidence>
<keyword evidence="11" id="KW-0511">Multifunctional enzyme</keyword>
<dbReference type="PROSITE" id="PS51747">
    <property type="entry name" value="CYT_DCMP_DEAMINASES_2"/>
    <property type="match status" value="1"/>
</dbReference>
<dbReference type="GO" id="GO:0046872">
    <property type="term" value="F:metal ion binding"/>
    <property type="evidence" value="ECO:0007669"/>
    <property type="project" value="UniProtKB-KW"/>
</dbReference>
<dbReference type="UniPathway" id="UPA00275">
    <property type="reaction ID" value="UER00401"/>
</dbReference>
<dbReference type="InterPro" id="IPR050765">
    <property type="entry name" value="Riboflavin_Biosynth_HTPR"/>
</dbReference>
<dbReference type="GO" id="GO:0008835">
    <property type="term" value="F:diaminohydroxyphosphoribosylaminopyrimidine deaminase activity"/>
    <property type="evidence" value="ECO:0007669"/>
    <property type="project" value="UniProtKB-EC"/>
</dbReference>
<dbReference type="Proteomes" id="UP000184310">
    <property type="component" value="Unassembled WGS sequence"/>
</dbReference>
<evidence type="ECO:0000256" key="8">
    <source>
        <dbReference type="ARBA" id="ARBA00022833"/>
    </source>
</evidence>
<evidence type="ECO:0000256" key="12">
    <source>
        <dbReference type="ARBA" id="ARBA00049861"/>
    </source>
</evidence>
<comment type="pathway">
    <text evidence="3 14">Cofactor biosynthesis; riboflavin biosynthesis; 5-amino-6-(D-ribitylamino)uracil from GTP: step 3/4.</text>
</comment>
<dbReference type="EMBL" id="FQZB01000012">
    <property type="protein sequence ID" value="SHJ95966.1"/>
    <property type="molecule type" value="Genomic_DNA"/>
</dbReference>
<dbReference type="InterPro" id="IPR016193">
    <property type="entry name" value="Cytidine_deaminase-like"/>
</dbReference>
<evidence type="ECO:0000256" key="11">
    <source>
        <dbReference type="ARBA" id="ARBA00023268"/>
    </source>
</evidence>
<keyword evidence="20" id="KW-1185">Reference proteome</keyword>
<evidence type="ECO:0000256" key="4">
    <source>
        <dbReference type="ARBA" id="ARBA00005259"/>
    </source>
</evidence>
<feature type="binding site" evidence="16">
    <location>
        <position position="183"/>
    </location>
    <ligand>
        <name>substrate</name>
    </ligand>
</feature>
<feature type="binding site" evidence="16">
    <location>
        <position position="169"/>
    </location>
    <ligand>
        <name>NADP(+)</name>
        <dbReference type="ChEBI" id="CHEBI:58349"/>
    </ligand>
</feature>
<evidence type="ECO:0000256" key="13">
    <source>
        <dbReference type="ARBA" id="ARBA00049886"/>
    </source>
</evidence>
<dbReference type="Gene3D" id="3.40.430.10">
    <property type="entry name" value="Dihydrofolate Reductase, subunit A"/>
    <property type="match status" value="1"/>
</dbReference>
<evidence type="ECO:0000256" key="1">
    <source>
        <dbReference type="ARBA" id="ARBA00002151"/>
    </source>
</evidence>
<dbReference type="Pfam" id="PF01872">
    <property type="entry name" value="RibD_C"/>
    <property type="match status" value="1"/>
</dbReference>
<evidence type="ECO:0000256" key="7">
    <source>
        <dbReference type="ARBA" id="ARBA00022801"/>
    </source>
</evidence>
<feature type="binding site" evidence="17">
    <location>
        <position position="49"/>
    </location>
    <ligand>
        <name>Zn(2+)</name>
        <dbReference type="ChEBI" id="CHEBI:29105"/>
        <note>catalytic</note>
    </ligand>
</feature>
<dbReference type="FunFam" id="3.40.140.10:FF:000025">
    <property type="entry name" value="Riboflavin biosynthesis protein RibD"/>
    <property type="match status" value="1"/>
</dbReference>
<comment type="catalytic activity">
    <reaction evidence="12 14">
        <text>5-amino-6-(5-phospho-D-ribitylamino)uracil + NADP(+) = 5-amino-6-(5-phospho-D-ribosylamino)uracil + NADPH + H(+)</text>
        <dbReference type="Rhea" id="RHEA:17845"/>
        <dbReference type="ChEBI" id="CHEBI:15378"/>
        <dbReference type="ChEBI" id="CHEBI:57783"/>
        <dbReference type="ChEBI" id="CHEBI:58349"/>
        <dbReference type="ChEBI" id="CHEBI:58421"/>
        <dbReference type="ChEBI" id="CHEBI:58453"/>
        <dbReference type="EC" id="1.1.1.193"/>
    </reaction>
</comment>
<dbReference type="InterPro" id="IPR002125">
    <property type="entry name" value="CMP_dCMP_dom"/>
</dbReference>
<feature type="domain" description="CMP/dCMP-type deaminase" evidence="18">
    <location>
        <begin position="1"/>
        <end position="122"/>
    </location>
</feature>
<evidence type="ECO:0000256" key="2">
    <source>
        <dbReference type="ARBA" id="ARBA00004882"/>
    </source>
</evidence>
<dbReference type="CDD" id="cd01284">
    <property type="entry name" value="Riboflavin_deaminase-reductase"/>
    <property type="match status" value="1"/>
</dbReference>
<comment type="similarity">
    <text evidence="4 14">In the N-terminal section; belongs to the cytidine and deoxycytidylate deaminase family.</text>
</comment>
<feature type="binding site" evidence="16">
    <location>
        <position position="206"/>
    </location>
    <ligand>
        <name>substrate</name>
    </ligand>
</feature>
<evidence type="ECO:0000313" key="20">
    <source>
        <dbReference type="Proteomes" id="UP000184310"/>
    </source>
</evidence>
<proteinExistence type="inferred from homology"/>
<feature type="binding site" evidence="17">
    <location>
        <position position="83"/>
    </location>
    <ligand>
        <name>Zn(2+)</name>
        <dbReference type="ChEBI" id="CHEBI:29105"/>
        <note>catalytic</note>
    </ligand>
</feature>
<evidence type="ECO:0000256" key="17">
    <source>
        <dbReference type="PIRSR" id="PIRSR006769-3"/>
    </source>
</evidence>
<feature type="active site" description="Proton donor" evidence="15">
    <location>
        <position position="51"/>
    </location>
</feature>
<keyword evidence="9 14" id="KW-0521">NADP</keyword>
<sequence length="365" mass="40092">MDEAYMKIALELAEKGRGKVNPNPMVGAIIVKDERIIAKGYHEGYGKKHAEINAFNNAIEDVSGATMYVTLEPCIHYGKTPPCVDMIIKKQISKVVIGMIDPNKLVSGKGAKKLKDAGIEVLTGVLEEECKKLNEIFVKFITTKIPFLVLKTAMSLDGKIATSTGESKWITDTIARNEVHSLRGQLSGIMVGVNTIIKDNPKLTCRIKGYKNPIRIVVDSTLRIPVESNVIQKINNTHTIIVTTKIANISKIELLRSLGVKVLIIKEKDRRVDLKALLLELGKLNIDSILLEGGATLNYSALEEGIVDKVQFYLSPKIIGGEKSKTPVGGKGIDLLKNSYKVKNLTTKFIGEDILIEGYINKEGV</sequence>
<feature type="binding site" evidence="16">
    <location>
        <position position="199"/>
    </location>
    <ligand>
        <name>NADP(+)</name>
        <dbReference type="ChEBI" id="CHEBI:58349"/>
    </ligand>
</feature>
<keyword evidence="6 14" id="KW-0479">Metal-binding</keyword>
<dbReference type="PANTHER" id="PTHR38011:SF7">
    <property type="entry name" value="2,5-DIAMINO-6-RIBOSYLAMINO-4(3H)-PYRIMIDINONE 5'-PHOSPHATE REDUCTASE"/>
    <property type="match status" value="1"/>
</dbReference>
<dbReference type="EC" id="1.1.1.193" evidence="14"/>
<evidence type="ECO:0000256" key="15">
    <source>
        <dbReference type="PIRSR" id="PIRSR006769-1"/>
    </source>
</evidence>
<comment type="pathway">
    <text evidence="2 14">Cofactor biosynthesis; riboflavin biosynthesis; 5-amino-6-(D-ribitylamino)uracil from GTP: step 2/4.</text>
</comment>
<comment type="similarity">
    <text evidence="5 14">In the C-terminal section; belongs to the HTP reductase family.</text>
</comment>
<feature type="binding site" evidence="16">
    <location>
        <begin position="294"/>
        <end position="300"/>
    </location>
    <ligand>
        <name>NADP(+)</name>
        <dbReference type="ChEBI" id="CHEBI:58349"/>
    </ligand>
</feature>
<dbReference type="InterPro" id="IPR004794">
    <property type="entry name" value="Eubact_RibD"/>
</dbReference>
<comment type="function">
    <text evidence="1 14">Converts 2,5-diamino-6-(ribosylamino)-4(3h)-pyrimidinone 5'-phosphate into 5-amino-6-(ribosylamino)-2,4(1h,3h)-pyrimidinedione 5'-phosphate.</text>
</comment>
<dbReference type="PIRSF" id="PIRSF006769">
    <property type="entry name" value="RibD"/>
    <property type="match status" value="1"/>
</dbReference>
<dbReference type="OrthoDB" id="9800865at2"/>
<organism evidence="19 20">
    <name type="scientific">Clostridium cavendishii DSM 21758</name>
    <dbReference type="NCBI Taxonomy" id="1121302"/>
    <lineage>
        <taxon>Bacteria</taxon>
        <taxon>Bacillati</taxon>
        <taxon>Bacillota</taxon>
        <taxon>Clostridia</taxon>
        <taxon>Eubacteriales</taxon>
        <taxon>Clostridiaceae</taxon>
        <taxon>Clostridium</taxon>
    </lineage>
</organism>
<dbReference type="EC" id="3.5.4.26" evidence="14"/>
<dbReference type="STRING" id="1121302.SAMN02745163_02927"/>
<keyword evidence="14" id="KW-0686">Riboflavin biosynthesis</keyword>
<feature type="binding site" evidence="16">
    <location>
        <position position="167"/>
    </location>
    <ligand>
        <name>substrate</name>
    </ligand>
</feature>
<dbReference type="NCBIfam" id="TIGR00227">
    <property type="entry name" value="ribD_Cterm"/>
    <property type="match status" value="1"/>
</dbReference>
<feature type="binding site" evidence="16">
    <location>
        <position position="220"/>
    </location>
    <ligand>
        <name>NADP(+)</name>
        <dbReference type="ChEBI" id="CHEBI:58349"/>
    </ligand>
</feature>
<evidence type="ECO:0000256" key="5">
    <source>
        <dbReference type="ARBA" id="ARBA00007417"/>
    </source>
</evidence>
<evidence type="ECO:0000256" key="9">
    <source>
        <dbReference type="ARBA" id="ARBA00022857"/>
    </source>
</evidence>
<evidence type="ECO:0000256" key="14">
    <source>
        <dbReference type="PIRNR" id="PIRNR006769"/>
    </source>
</evidence>
<dbReference type="SUPFAM" id="SSF53597">
    <property type="entry name" value="Dihydrofolate reductase-like"/>
    <property type="match status" value="1"/>
</dbReference>
<dbReference type="GO" id="GO:0008703">
    <property type="term" value="F:5-amino-6-(5-phosphoribosylamino)uracil reductase activity"/>
    <property type="evidence" value="ECO:0007669"/>
    <property type="project" value="UniProtKB-EC"/>
</dbReference>
<dbReference type="GO" id="GO:0050661">
    <property type="term" value="F:NADP binding"/>
    <property type="evidence" value="ECO:0007669"/>
    <property type="project" value="InterPro"/>
</dbReference>
<dbReference type="SUPFAM" id="SSF53927">
    <property type="entry name" value="Cytidine deaminase-like"/>
    <property type="match status" value="1"/>
</dbReference>